<evidence type="ECO:0000313" key="1">
    <source>
        <dbReference type="EMBL" id="CCC46871.1"/>
    </source>
</evidence>
<protein>
    <submittedName>
        <fullName evidence="1">Uncharacterized protein</fullName>
    </submittedName>
</protein>
<sequence>MCGKLLPPSPFPFLRLSGVWRRSGPWPHKLQMGATQPRALMFDLHTLSFKIDSPHEDGRIGNADFSSTQPTDHFIQGSRELFRWQSQLLNDLTPLRTDNFPLPPPPPPPFPFVLIIALLFMFYTCSSL</sequence>
<accession>G0TSE4</accession>
<gene>
    <name evidence="1" type="ORF">TVY486_0300640</name>
</gene>
<dbReference type="EMBL" id="HE573019">
    <property type="protein sequence ID" value="CCC46871.1"/>
    <property type="molecule type" value="Genomic_DNA"/>
</dbReference>
<proteinExistence type="predicted"/>
<dbReference type="AlphaFoldDB" id="G0TSE4"/>
<dbReference type="VEuPathDB" id="TriTrypDB:TvY486_0300640"/>
<name>G0TSE4_TRYVY</name>
<organism evidence="1">
    <name type="scientific">Trypanosoma vivax (strain Y486)</name>
    <dbReference type="NCBI Taxonomy" id="1055687"/>
    <lineage>
        <taxon>Eukaryota</taxon>
        <taxon>Discoba</taxon>
        <taxon>Euglenozoa</taxon>
        <taxon>Kinetoplastea</taxon>
        <taxon>Metakinetoplastina</taxon>
        <taxon>Trypanosomatida</taxon>
        <taxon>Trypanosomatidae</taxon>
        <taxon>Trypanosoma</taxon>
        <taxon>Duttonella</taxon>
    </lineage>
</organism>
<reference evidence="1" key="1">
    <citation type="journal article" date="2012" name="Proc. Natl. Acad. Sci. U.S.A.">
        <title>Antigenic diversity is generated by distinct evolutionary mechanisms in African trypanosome species.</title>
        <authorList>
            <person name="Jackson A.P."/>
            <person name="Berry A."/>
            <person name="Aslett M."/>
            <person name="Allison H.C."/>
            <person name="Burton P."/>
            <person name="Vavrova-Anderson J."/>
            <person name="Brown R."/>
            <person name="Browne H."/>
            <person name="Corton N."/>
            <person name="Hauser H."/>
            <person name="Gamble J."/>
            <person name="Gilderthorp R."/>
            <person name="Marcello L."/>
            <person name="McQuillan J."/>
            <person name="Otto T.D."/>
            <person name="Quail M.A."/>
            <person name="Sanders M.J."/>
            <person name="van Tonder A."/>
            <person name="Ginger M.L."/>
            <person name="Field M.C."/>
            <person name="Barry J.D."/>
            <person name="Hertz-Fowler C."/>
            <person name="Berriman M."/>
        </authorList>
    </citation>
    <scope>NUCLEOTIDE SEQUENCE</scope>
    <source>
        <strain evidence="1">Y486</strain>
    </source>
</reference>